<gene>
    <name evidence="2" type="ORF">GCM10022224_078260</name>
</gene>
<proteinExistence type="predicted"/>
<organism evidence="2 3">
    <name type="scientific">Nonomuraea antimicrobica</name>
    <dbReference type="NCBI Taxonomy" id="561173"/>
    <lineage>
        <taxon>Bacteria</taxon>
        <taxon>Bacillati</taxon>
        <taxon>Actinomycetota</taxon>
        <taxon>Actinomycetes</taxon>
        <taxon>Streptosporangiales</taxon>
        <taxon>Streptosporangiaceae</taxon>
        <taxon>Nonomuraea</taxon>
    </lineage>
</organism>
<evidence type="ECO:0000256" key="1">
    <source>
        <dbReference type="SAM" id="MobiDB-lite"/>
    </source>
</evidence>
<name>A0ABP7D511_9ACTN</name>
<dbReference type="EMBL" id="BAAAZP010000163">
    <property type="protein sequence ID" value="GAA3700760.1"/>
    <property type="molecule type" value="Genomic_DNA"/>
</dbReference>
<feature type="region of interest" description="Disordered" evidence="1">
    <location>
        <begin position="162"/>
        <end position="219"/>
    </location>
</feature>
<feature type="compositionally biased region" description="Basic and acidic residues" evidence="1">
    <location>
        <begin position="168"/>
        <end position="193"/>
    </location>
</feature>
<accession>A0ABP7D511</accession>
<reference evidence="3" key="1">
    <citation type="journal article" date="2019" name="Int. J. Syst. Evol. Microbiol.">
        <title>The Global Catalogue of Microorganisms (GCM) 10K type strain sequencing project: providing services to taxonomists for standard genome sequencing and annotation.</title>
        <authorList>
            <consortium name="The Broad Institute Genomics Platform"/>
            <consortium name="The Broad Institute Genome Sequencing Center for Infectious Disease"/>
            <person name="Wu L."/>
            <person name="Ma J."/>
        </authorList>
    </citation>
    <scope>NUCLEOTIDE SEQUENCE [LARGE SCALE GENOMIC DNA]</scope>
    <source>
        <strain evidence="3">JCM 16904</strain>
    </source>
</reference>
<sequence length="219" mass="24492">MRRYARDVNYAGGVLDKEQNVEPVQRHRVDMEQIACPDALGLRLEELTPARSSATWRGIEPGSFEDVSHGAGRYPKADSGQFTADALTAPRGILPGQAQPPPGCPRRGNEEDIPRRARKQPRQGREHNPIPRMEIKPLHLTAQYGGNLVAKHHDLRRLGPITATQQDQELKGTPEDEVEGRPQHRQQDARDLIMLEPRTPRSTSTAEFPHPTGRPLAVR</sequence>
<keyword evidence="3" id="KW-1185">Reference proteome</keyword>
<feature type="region of interest" description="Disordered" evidence="1">
    <location>
        <begin position="54"/>
        <end position="79"/>
    </location>
</feature>
<comment type="caution">
    <text evidence="2">The sequence shown here is derived from an EMBL/GenBank/DDBJ whole genome shotgun (WGS) entry which is preliminary data.</text>
</comment>
<evidence type="ECO:0000313" key="2">
    <source>
        <dbReference type="EMBL" id="GAA3700760.1"/>
    </source>
</evidence>
<evidence type="ECO:0000313" key="3">
    <source>
        <dbReference type="Proteomes" id="UP001500902"/>
    </source>
</evidence>
<feature type="region of interest" description="Disordered" evidence="1">
    <location>
        <begin position="91"/>
        <end position="132"/>
    </location>
</feature>
<protein>
    <submittedName>
        <fullName evidence="2">Uncharacterized protein</fullName>
    </submittedName>
</protein>
<dbReference type="Proteomes" id="UP001500902">
    <property type="component" value="Unassembled WGS sequence"/>
</dbReference>
<feature type="compositionally biased region" description="Basic and acidic residues" evidence="1">
    <location>
        <begin position="123"/>
        <end position="132"/>
    </location>
</feature>